<proteinExistence type="predicted"/>
<dbReference type="AlphaFoldDB" id="A0A0B5EN46"/>
<reference evidence="1 2" key="1">
    <citation type="submission" date="2015-01" db="EMBL/GenBank/DDBJ databases">
        <title>Enhanced salinomycin production by adjusting the supply of polyketide extender units in Streptomyce albus DSM 41398.</title>
        <authorList>
            <person name="Lu C."/>
        </authorList>
    </citation>
    <scope>NUCLEOTIDE SEQUENCE [LARGE SCALE GENOMIC DNA]</scope>
    <source>
        <strain evidence="2">ATCC 21838 / DSM 41398 / FERM P-419 / JCM 4703 / NBRC 107858</strain>
    </source>
</reference>
<organism evidence="1 2">
    <name type="scientific">Streptomyces albus (strain ATCC 21838 / DSM 41398 / FERM P-419 / JCM 4703 / NBRC 107858)</name>
    <dbReference type="NCBI Taxonomy" id="1081613"/>
    <lineage>
        <taxon>Bacteria</taxon>
        <taxon>Bacillati</taxon>
        <taxon>Actinomycetota</taxon>
        <taxon>Actinomycetes</taxon>
        <taxon>Kitasatosporales</taxon>
        <taxon>Streptomycetaceae</taxon>
        <taxon>Streptomyces</taxon>
    </lineage>
</organism>
<keyword evidence="2" id="KW-1185">Reference proteome</keyword>
<accession>A0A0B5EN46</accession>
<evidence type="ECO:0000313" key="1">
    <source>
        <dbReference type="EMBL" id="AJE83988.1"/>
    </source>
</evidence>
<dbReference type="KEGG" id="sals:SLNWT_3612"/>
<protein>
    <submittedName>
        <fullName evidence="1">Uncharacterized protein</fullName>
    </submittedName>
</protein>
<dbReference type="EMBL" id="CP010519">
    <property type="protein sequence ID" value="AJE83988.1"/>
    <property type="molecule type" value="Genomic_DNA"/>
</dbReference>
<gene>
    <name evidence="1" type="ORF">SLNWT_3612</name>
</gene>
<sequence>MTHVLPARTDNASRSGHSLLPQGHAAYSAHHAYRLLPAPHFTWQ</sequence>
<dbReference type="Proteomes" id="UP000031523">
    <property type="component" value="Chromosome"/>
</dbReference>
<name>A0A0B5EN46_STRA4</name>
<evidence type="ECO:0000313" key="2">
    <source>
        <dbReference type="Proteomes" id="UP000031523"/>
    </source>
</evidence>